<reference evidence="1 2" key="1">
    <citation type="journal article" date="2022" name="New Phytol.">
        <title>Ecological generalism drives hyperdiversity of secondary metabolite gene clusters in xylarialean endophytes.</title>
        <authorList>
            <person name="Franco M.E.E."/>
            <person name="Wisecaver J.H."/>
            <person name="Arnold A.E."/>
            <person name="Ju Y.M."/>
            <person name="Slot J.C."/>
            <person name="Ahrendt S."/>
            <person name="Moore L.P."/>
            <person name="Eastman K.E."/>
            <person name="Scott K."/>
            <person name="Konkel Z."/>
            <person name="Mondo S.J."/>
            <person name="Kuo A."/>
            <person name="Hayes R.D."/>
            <person name="Haridas S."/>
            <person name="Andreopoulos B."/>
            <person name="Riley R."/>
            <person name="LaButti K."/>
            <person name="Pangilinan J."/>
            <person name="Lipzen A."/>
            <person name="Amirebrahimi M."/>
            <person name="Yan J."/>
            <person name="Adam C."/>
            <person name="Keymanesh K."/>
            <person name="Ng V."/>
            <person name="Louie K."/>
            <person name="Northen T."/>
            <person name="Drula E."/>
            <person name="Henrissat B."/>
            <person name="Hsieh H.M."/>
            <person name="Youens-Clark K."/>
            <person name="Lutzoni F."/>
            <person name="Miadlikowska J."/>
            <person name="Eastwood D.C."/>
            <person name="Hamelin R.C."/>
            <person name="Grigoriev I.V."/>
            <person name="U'Ren J.M."/>
        </authorList>
    </citation>
    <scope>NUCLEOTIDE SEQUENCE [LARGE SCALE GENOMIC DNA]</scope>
    <source>
        <strain evidence="1 2">ER1909</strain>
    </source>
</reference>
<keyword evidence="2" id="KW-1185">Reference proteome</keyword>
<dbReference type="EMBL" id="MU394292">
    <property type="protein sequence ID" value="KAI6090039.1"/>
    <property type="molecule type" value="Genomic_DNA"/>
</dbReference>
<organism evidence="1 2">
    <name type="scientific">Hypoxylon rubiginosum</name>
    <dbReference type="NCBI Taxonomy" id="110542"/>
    <lineage>
        <taxon>Eukaryota</taxon>
        <taxon>Fungi</taxon>
        <taxon>Dikarya</taxon>
        <taxon>Ascomycota</taxon>
        <taxon>Pezizomycotina</taxon>
        <taxon>Sordariomycetes</taxon>
        <taxon>Xylariomycetidae</taxon>
        <taxon>Xylariales</taxon>
        <taxon>Hypoxylaceae</taxon>
        <taxon>Hypoxylon</taxon>
    </lineage>
</organism>
<sequence length="443" mass="49782">MVWRKVSDNRWEHLANTFDAYFIFTEKLSADLCGGREHYVLFSTLKLEISIPNVESALRYAWKQIRYEQPQLAATVEGMAKVYEVPDEKGLEQWLASTFIVSQASDAEELYRSVTPIKQATLYYLPNSSELAFRAHHHSIDGTGVFLFWHSYLSAVANPLKQIKFGDEPARLNPSVEEALGYPEEPTQAHSEEAAALLGSYAEGLPGIGPVSKLGEAPVGNCHNTELVFSAETTEALVKACKDKGITMTAAIHAAYIITLTRHADPKSKLGEYVTTSQFNLRPYLPDPYNSSKYAVAVYYTPIPYKVGLPNSYWDVAKSLQDYYQSTFKGNAVPLELVGPLARLSFNFTQTPEYLSIPMSKDALVSSLGIVERYVQREYGSGIKVKDIKMGIDIIMGMSFFFAYTFRDQLRLVYSFNDGYEEAKNIQTYMEEVQSILIEELLA</sequence>
<name>A0ACC0DBF5_9PEZI</name>
<evidence type="ECO:0000313" key="2">
    <source>
        <dbReference type="Proteomes" id="UP001497680"/>
    </source>
</evidence>
<accession>A0ACC0DBF5</accession>
<gene>
    <name evidence="1" type="ORF">F4821DRAFT_35333</name>
</gene>
<dbReference type="Proteomes" id="UP001497680">
    <property type="component" value="Unassembled WGS sequence"/>
</dbReference>
<comment type="caution">
    <text evidence="1">The sequence shown here is derived from an EMBL/GenBank/DDBJ whole genome shotgun (WGS) entry which is preliminary data.</text>
</comment>
<evidence type="ECO:0000313" key="1">
    <source>
        <dbReference type="EMBL" id="KAI6090039.1"/>
    </source>
</evidence>
<proteinExistence type="predicted"/>
<protein>
    <submittedName>
        <fullName evidence="1">Uncharacterized protein</fullName>
    </submittedName>
</protein>